<name>A0A3B3WXY8_9TELE</name>
<reference evidence="3" key="2">
    <citation type="submission" date="2025-09" db="UniProtKB">
        <authorList>
            <consortium name="Ensembl"/>
        </authorList>
    </citation>
    <scope>IDENTIFICATION</scope>
</reference>
<dbReference type="AlphaFoldDB" id="A0A3B3WXY8"/>
<evidence type="ECO:0000256" key="1">
    <source>
        <dbReference type="SAM" id="MobiDB-lite"/>
    </source>
</evidence>
<proteinExistence type="predicted"/>
<dbReference type="InterPro" id="IPR026818">
    <property type="entry name" value="Apc_fam"/>
</dbReference>
<dbReference type="GO" id="GO:0007389">
    <property type="term" value="P:pattern specification process"/>
    <property type="evidence" value="ECO:0007669"/>
    <property type="project" value="TreeGrafter"/>
</dbReference>
<dbReference type="GO" id="GO:0008017">
    <property type="term" value="F:microtubule binding"/>
    <property type="evidence" value="ECO:0007669"/>
    <property type="project" value="TreeGrafter"/>
</dbReference>
<dbReference type="InterPro" id="IPR036149">
    <property type="entry name" value="APC_N_sf"/>
</dbReference>
<dbReference type="GO" id="GO:0001708">
    <property type="term" value="P:cell fate specification"/>
    <property type="evidence" value="ECO:0007669"/>
    <property type="project" value="TreeGrafter"/>
</dbReference>
<dbReference type="GO" id="GO:0007399">
    <property type="term" value="P:nervous system development"/>
    <property type="evidence" value="ECO:0007669"/>
    <property type="project" value="TreeGrafter"/>
</dbReference>
<dbReference type="GO" id="GO:0030877">
    <property type="term" value="C:beta-catenin destruction complex"/>
    <property type="evidence" value="ECO:0007669"/>
    <property type="project" value="TreeGrafter"/>
</dbReference>
<dbReference type="GO" id="GO:0090090">
    <property type="term" value="P:negative regulation of canonical Wnt signaling pathway"/>
    <property type="evidence" value="ECO:0007669"/>
    <property type="project" value="TreeGrafter"/>
</dbReference>
<dbReference type="GO" id="GO:0008013">
    <property type="term" value="F:beta-catenin binding"/>
    <property type="evidence" value="ECO:0007669"/>
    <property type="project" value="InterPro"/>
</dbReference>
<feature type="domain" description="Adenomatous polyposis coli N-terminal dimerisation" evidence="2">
    <location>
        <begin position="4"/>
        <end position="55"/>
    </location>
</feature>
<feature type="region of interest" description="Disordered" evidence="1">
    <location>
        <begin position="54"/>
        <end position="149"/>
    </location>
</feature>
<dbReference type="STRING" id="48701.ENSPMEP00000007635"/>
<dbReference type="GO" id="GO:0005881">
    <property type="term" value="C:cytoplasmic microtubule"/>
    <property type="evidence" value="ECO:0007669"/>
    <property type="project" value="TreeGrafter"/>
</dbReference>
<dbReference type="PANTHER" id="PTHR12607:SF11">
    <property type="entry name" value="ADENOMATOUS POLYPOSIS COLI PROTEIN"/>
    <property type="match status" value="1"/>
</dbReference>
<reference evidence="3" key="1">
    <citation type="submission" date="2025-08" db="UniProtKB">
        <authorList>
            <consortium name="Ensembl"/>
        </authorList>
    </citation>
    <scope>IDENTIFICATION</scope>
</reference>
<dbReference type="GO" id="GO:0016477">
    <property type="term" value="P:cell migration"/>
    <property type="evidence" value="ECO:0007669"/>
    <property type="project" value="TreeGrafter"/>
</dbReference>
<dbReference type="InterPro" id="IPR032038">
    <property type="entry name" value="APC_N"/>
</dbReference>
<feature type="compositionally biased region" description="Basic and acidic residues" evidence="1">
    <location>
        <begin position="134"/>
        <end position="149"/>
    </location>
</feature>
<organism evidence="3 4">
    <name type="scientific">Poecilia mexicana</name>
    <dbReference type="NCBI Taxonomy" id="48701"/>
    <lineage>
        <taxon>Eukaryota</taxon>
        <taxon>Metazoa</taxon>
        <taxon>Chordata</taxon>
        <taxon>Craniata</taxon>
        <taxon>Vertebrata</taxon>
        <taxon>Euteleostomi</taxon>
        <taxon>Actinopterygii</taxon>
        <taxon>Neopterygii</taxon>
        <taxon>Teleostei</taxon>
        <taxon>Neoteleostei</taxon>
        <taxon>Acanthomorphata</taxon>
        <taxon>Ovalentaria</taxon>
        <taxon>Atherinomorphae</taxon>
        <taxon>Cyprinodontiformes</taxon>
        <taxon>Poeciliidae</taxon>
        <taxon>Poeciliinae</taxon>
        <taxon>Poecilia</taxon>
    </lineage>
</organism>
<sequence>MAAASYDQLLRQVEVLKMENSNLRQELQDNSNHLTKLETEASNMKEVLKQLQGTIEEESGEASGSQLELIERLKEMSLDPAGLRTRTRAPPPPSSSSSSASSSSGTMAGAAGGPGAQGPNPASFPRRGAPTAGRDGHDRCLEELEKEKY</sequence>
<dbReference type="GO" id="GO:0007026">
    <property type="term" value="P:negative regulation of microtubule depolymerization"/>
    <property type="evidence" value="ECO:0007669"/>
    <property type="project" value="TreeGrafter"/>
</dbReference>
<dbReference type="Proteomes" id="UP000261480">
    <property type="component" value="Unplaced"/>
</dbReference>
<dbReference type="Pfam" id="PF16689">
    <property type="entry name" value="APC_N_CC"/>
    <property type="match status" value="1"/>
</dbReference>
<dbReference type="GO" id="GO:0045295">
    <property type="term" value="F:gamma-catenin binding"/>
    <property type="evidence" value="ECO:0007669"/>
    <property type="project" value="TreeGrafter"/>
</dbReference>
<feature type="compositionally biased region" description="Low complexity" evidence="1">
    <location>
        <begin position="95"/>
        <end position="109"/>
    </location>
</feature>
<dbReference type="FunFam" id="1.20.5.10:FF:000002">
    <property type="entry name" value="adenomatous polyposis coli protein-like isoform X1"/>
    <property type="match status" value="1"/>
</dbReference>
<evidence type="ECO:0000313" key="3">
    <source>
        <dbReference type="Ensembl" id="ENSPMEP00000007635.1"/>
    </source>
</evidence>
<dbReference type="Ensembl" id="ENSPMET00000003803.1">
    <property type="protein sequence ID" value="ENSPMEP00000007635.1"/>
    <property type="gene ID" value="ENSPMEG00000009283.1"/>
</dbReference>
<evidence type="ECO:0000259" key="2">
    <source>
        <dbReference type="Pfam" id="PF16689"/>
    </source>
</evidence>
<protein>
    <recommendedName>
        <fullName evidence="2">Adenomatous polyposis coli N-terminal dimerisation domain-containing protein</fullName>
    </recommendedName>
</protein>
<evidence type="ECO:0000313" key="4">
    <source>
        <dbReference type="Proteomes" id="UP000261480"/>
    </source>
</evidence>
<accession>A0A3B3WXY8</accession>
<dbReference type="PANTHER" id="PTHR12607">
    <property type="entry name" value="ADENOMATOUS POLYPOSIS COLI PROTEIN FAMILY"/>
    <property type="match status" value="1"/>
</dbReference>
<dbReference type="Gene3D" id="1.20.5.10">
    <property type="match status" value="1"/>
</dbReference>
<dbReference type="SUPFAM" id="SSF58050">
    <property type="entry name" value="N-terminal coiled coil domain from apc"/>
    <property type="match status" value="1"/>
</dbReference>
<dbReference type="GO" id="GO:0016342">
    <property type="term" value="C:catenin complex"/>
    <property type="evidence" value="ECO:0007669"/>
    <property type="project" value="TreeGrafter"/>
</dbReference>
<keyword evidence="4" id="KW-1185">Reference proteome</keyword>